<evidence type="ECO:0008006" key="7">
    <source>
        <dbReference type="Google" id="ProtNLM"/>
    </source>
</evidence>
<dbReference type="PROSITE" id="PS00455">
    <property type="entry name" value="AMP_BINDING"/>
    <property type="match status" value="1"/>
</dbReference>
<dbReference type="InterPro" id="IPR042099">
    <property type="entry name" value="ANL_N_sf"/>
</dbReference>
<evidence type="ECO:0000256" key="2">
    <source>
        <dbReference type="SAM" id="MobiDB-lite"/>
    </source>
</evidence>
<dbReference type="InterPro" id="IPR045851">
    <property type="entry name" value="AMP-bd_C_sf"/>
</dbReference>
<evidence type="ECO:0000256" key="1">
    <source>
        <dbReference type="ARBA" id="ARBA00006432"/>
    </source>
</evidence>
<evidence type="ECO:0000259" key="3">
    <source>
        <dbReference type="Pfam" id="PF00501"/>
    </source>
</evidence>
<dbReference type="InterPro" id="IPR000873">
    <property type="entry name" value="AMP-dep_synth/lig_dom"/>
</dbReference>
<protein>
    <recommendedName>
        <fullName evidence="7">Propionate--CoA ligase</fullName>
    </recommendedName>
</protein>
<feature type="region of interest" description="Disordered" evidence="2">
    <location>
        <begin position="45"/>
        <end position="85"/>
    </location>
</feature>
<reference evidence="6" key="1">
    <citation type="submission" date="2014-03" db="EMBL/GenBank/DDBJ databases">
        <authorList>
            <person name="Zhang G."/>
            <person name="Zhu L."/>
            <person name="Fang P."/>
        </authorList>
    </citation>
    <scope>NUCLEOTIDE SEQUENCE</scope>
    <source>
        <strain evidence="6">NS1</strain>
        <plasmid evidence="6">pNSL1</plasmid>
    </source>
</reference>
<organism evidence="6">
    <name type="scientific">Rhodococcus sp. NS1</name>
    <dbReference type="NCBI Taxonomy" id="402236"/>
    <lineage>
        <taxon>Bacteria</taxon>
        <taxon>Bacillati</taxon>
        <taxon>Actinomycetota</taxon>
        <taxon>Actinomycetes</taxon>
        <taxon>Mycobacteriales</taxon>
        <taxon>Nocardiaceae</taxon>
        <taxon>Rhodococcus</taxon>
    </lineage>
</organism>
<dbReference type="InterPro" id="IPR020845">
    <property type="entry name" value="AMP-binding_CS"/>
</dbReference>
<dbReference type="InterPro" id="IPR025110">
    <property type="entry name" value="AMP-bd_C"/>
</dbReference>
<dbReference type="AlphaFoldDB" id="A0A097SPR5"/>
<gene>
    <name evidence="6" type="ORF">LRS1606.72</name>
</gene>
<keyword evidence="6" id="KW-0614">Plasmid</keyword>
<dbReference type="EMBL" id="KJ605395">
    <property type="protein sequence ID" value="AIU93506.1"/>
    <property type="molecule type" value="Genomic_DNA"/>
</dbReference>
<evidence type="ECO:0000259" key="4">
    <source>
        <dbReference type="Pfam" id="PF13193"/>
    </source>
</evidence>
<geneLocation type="plasmid" evidence="6">
    <name>pNSL1</name>
</geneLocation>
<dbReference type="PANTHER" id="PTHR43347:SF3">
    <property type="entry name" value="ACYL-COA SYNTHETASE SHORT-CHAIN FAMILY MEMBER 3, MITOCHONDRIAL"/>
    <property type="match status" value="1"/>
</dbReference>
<dbReference type="Gene3D" id="3.30.300.30">
    <property type="match status" value="1"/>
</dbReference>
<comment type="similarity">
    <text evidence="1">Belongs to the ATP-dependent AMP-binding enzyme family.</text>
</comment>
<proteinExistence type="inferred from homology"/>
<dbReference type="Pfam" id="PF16177">
    <property type="entry name" value="ACAS_N"/>
    <property type="match status" value="1"/>
</dbReference>
<feature type="compositionally biased region" description="Basic and acidic residues" evidence="2">
    <location>
        <begin position="47"/>
        <end position="58"/>
    </location>
</feature>
<dbReference type="Pfam" id="PF00501">
    <property type="entry name" value="AMP-binding"/>
    <property type="match status" value="1"/>
</dbReference>
<dbReference type="SUPFAM" id="SSF56801">
    <property type="entry name" value="Acetyl-CoA synthetase-like"/>
    <property type="match status" value="1"/>
</dbReference>
<accession>A0A097SPR5</accession>
<dbReference type="GO" id="GO:0050218">
    <property type="term" value="F:propionate-CoA ligase activity"/>
    <property type="evidence" value="ECO:0007669"/>
    <property type="project" value="TreeGrafter"/>
</dbReference>
<feature type="domain" description="AMP-dependent synthetase/ligase" evidence="3">
    <location>
        <begin position="308"/>
        <end position="687"/>
    </location>
</feature>
<dbReference type="PANTHER" id="PTHR43347">
    <property type="entry name" value="ACYL-COA SYNTHETASE"/>
    <property type="match status" value="1"/>
</dbReference>
<dbReference type="Gene3D" id="3.40.50.12780">
    <property type="entry name" value="N-terminal domain of ligase-like"/>
    <property type="match status" value="1"/>
</dbReference>
<name>A0A097SPR5_9NOCA</name>
<evidence type="ECO:0000313" key="6">
    <source>
        <dbReference type="EMBL" id="AIU93506.1"/>
    </source>
</evidence>
<sequence length="866" mass="93126">MLHRRNSSRDGACLHRDTGVRTGPTAIYLLRPQWLRVIGAMSNHSPLHPEKDATDHTRAVQRSSGMTRGGEGRRTDPQVRSPQPATYRCASLQGMTVIGRTLVHMSGRSWALAGAHATLESVHAVTRRVDPERVVVGAGLLGDTGIFPQQIATGQRLLVVEFADNAVSLTRIVPDQITIAEDFVQRINHLGQCTGSYRSPPTLTAHTADVCTAGLDPGESGHRAETERTTARKPVSIMTVSAYQRTHRHSLLDPEAFWGDAATDITWITAPTKILETTEGTPGYKWFADGTVNTCFNTLDRHVQLGRGSATALIYDSPVTDAQEIYTYSELLSLTETFAGALRSLGVGRGDRVLIYFPMIPQAIVAMLACARIGAVHVVVFGGFGSAELAARIDDARPKVIVAASCGIEPKRVIEYKPLLDHALDLATHTPQRCVILQRPQAPGELTDLDIDWNALVSSPEIEPAACVEVASTDPLYILYTSGTTGKPKGIVRDNGGHAVALQWSMNNIFDIGPGDVFFAGSDIGWVVGHSYIVYAPLLAGAATVLYEGKPVGTPDAGAFWRLIADYKINGLFTAPTAIRAIKRDDPDGDAIGQYDVSTLRGLFLAGERLDPDTYQWLTRVLDVPIVDNWWQTETGWPIASCLLGLEPMPTKPGSATVPVPGFDVQILNNDGTPAPAGEEGAVCIKLPLPPGALATVYGDHERFERSYLSTYPGYYLTGDGGYIDSDGYLFILGRTDDVMNVAGHRLSSGQIEAAVGEHPGVAECAVVAVKDELKGEVPRALVVPTTVYADRVDTLPAELSDLVRAKVGAIASLSGVDIVPGLPKTRSGKILRRTLRQIVDGQTPDIPSTIENPSVVAEIVRALHP</sequence>
<evidence type="ECO:0000259" key="5">
    <source>
        <dbReference type="Pfam" id="PF16177"/>
    </source>
</evidence>
<dbReference type="Pfam" id="PF13193">
    <property type="entry name" value="AMP-binding_C"/>
    <property type="match status" value="1"/>
</dbReference>
<feature type="domain" description="Acetyl-coenzyme A synthetase N-terminal" evidence="5">
    <location>
        <begin position="243"/>
        <end position="297"/>
    </location>
</feature>
<feature type="domain" description="AMP-binding enzyme C-terminal" evidence="4">
    <location>
        <begin position="751"/>
        <end position="830"/>
    </location>
</feature>
<dbReference type="InterPro" id="IPR032387">
    <property type="entry name" value="ACAS_N"/>
</dbReference>